<dbReference type="SUPFAM" id="SSF56112">
    <property type="entry name" value="Protein kinase-like (PK-like)"/>
    <property type="match status" value="1"/>
</dbReference>
<comment type="caution">
    <text evidence="8">The sequence shown here is derived from an EMBL/GenBank/DDBJ whole genome shotgun (WGS) entry which is preliminary data.</text>
</comment>
<dbReference type="PROSITE" id="PS50011">
    <property type="entry name" value="PROTEIN_KINASE_DOM"/>
    <property type="match status" value="1"/>
</dbReference>
<organism evidence="8 9">
    <name type="scientific">Desulfovibrio psychrotolerans</name>
    <dbReference type="NCBI Taxonomy" id="415242"/>
    <lineage>
        <taxon>Bacteria</taxon>
        <taxon>Pseudomonadati</taxon>
        <taxon>Thermodesulfobacteriota</taxon>
        <taxon>Desulfovibrionia</taxon>
        <taxon>Desulfovibrionales</taxon>
        <taxon>Desulfovibrionaceae</taxon>
        <taxon>Desulfovibrio</taxon>
    </lineage>
</organism>
<dbReference type="InterPro" id="IPR011009">
    <property type="entry name" value="Kinase-like_dom_sf"/>
</dbReference>
<evidence type="ECO:0000256" key="2">
    <source>
        <dbReference type="ARBA" id="ARBA00022741"/>
    </source>
</evidence>
<evidence type="ECO:0000256" key="5">
    <source>
        <dbReference type="PROSITE-ProRule" id="PRU10141"/>
    </source>
</evidence>
<proteinExistence type="predicted"/>
<evidence type="ECO:0000256" key="6">
    <source>
        <dbReference type="SAM" id="MobiDB-lite"/>
    </source>
</evidence>
<dbReference type="AlphaFoldDB" id="A0A7J0BW19"/>
<dbReference type="GO" id="GO:0005524">
    <property type="term" value="F:ATP binding"/>
    <property type="evidence" value="ECO:0007669"/>
    <property type="project" value="UniProtKB-UniRule"/>
</dbReference>
<reference evidence="8 9" key="1">
    <citation type="submission" date="2020-05" db="EMBL/GenBank/DDBJ databases">
        <title>Draft genome sequence of Desulfovibrio psychrotolerans JS1T.</title>
        <authorList>
            <person name="Ueno A."/>
            <person name="Tamazawa S."/>
            <person name="Tamamura S."/>
            <person name="Murakami T."/>
            <person name="Kiyama T."/>
            <person name="Inomata H."/>
            <person name="Amano Y."/>
            <person name="Miyakawa K."/>
            <person name="Tamaki H."/>
            <person name="Naganuma T."/>
            <person name="Kaneko K."/>
        </authorList>
    </citation>
    <scope>NUCLEOTIDE SEQUENCE [LARGE SCALE GENOMIC DNA]</scope>
    <source>
        <strain evidence="8 9">JS1</strain>
    </source>
</reference>
<dbReference type="Gene3D" id="1.10.510.10">
    <property type="entry name" value="Transferase(Phosphotransferase) domain 1"/>
    <property type="match status" value="1"/>
</dbReference>
<dbReference type="Gene3D" id="3.30.200.20">
    <property type="entry name" value="Phosphorylase Kinase, domain 1"/>
    <property type="match status" value="1"/>
</dbReference>
<dbReference type="PANTHER" id="PTHR43289">
    <property type="entry name" value="MITOGEN-ACTIVATED PROTEIN KINASE KINASE KINASE 20-RELATED"/>
    <property type="match status" value="1"/>
</dbReference>
<feature type="region of interest" description="Disordered" evidence="6">
    <location>
        <begin position="181"/>
        <end position="202"/>
    </location>
</feature>
<dbReference type="PANTHER" id="PTHR43289:SF34">
    <property type="entry name" value="SERINE_THREONINE-PROTEIN KINASE YBDM-RELATED"/>
    <property type="match status" value="1"/>
</dbReference>
<dbReference type="InterPro" id="IPR008271">
    <property type="entry name" value="Ser/Thr_kinase_AS"/>
</dbReference>
<protein>
    <submittedName>
        <fullName evidence="8">Serine/threonine protein kinase</fullName>
    </submittedName>
</protein>
<dbReference type="Pfam" id="PF07603">
    <property type="entry name" value="Lcl_C"/>
    <property type="match status" value="1"/>
</dbReference>
<keyword evidence="2 5" id="KW-0547">Nucleotide-binding</keyword>
<keyword evidence="4 5" id="KW-0067">ATP-binding</keyword>
<keyword evidence="8" id="KW-0723">Serine/threonine-protein kinase</keyword>
<evidence type="ECO:0000313" key="9">
    <source>
        <dbReference type="Proteomes" id="UP000503820"/>
    </source>
</evidence>
<dbReference type="Proteomes" id="UP000503820">
    <property type="component" value="Unassembled WGS sequence"/>
</dbReference>
<dbReference type="SMART" id="SM00220">
    <property type="entry name" value="S_TKc"/>
    <property type="match status" value="1"/>
</dbReference>
<evidence type="ECO:0000256" key="4">
    <source>
        <dbReference type="ARBA" id="ARBA00022840"/>
    </source>
</evidence>
<dbReference type="CDD" id="cd14014">
    <property type="entry name" value="STKc_PknB_like"/>
    <property type="match status" value="1"/>
</dbReference>
<dbReference type="EMBL" id="BLVP01000010">
    <property type="protein sequence ID" value="GFM37909.1"/>
    <property type="molecule type" value="Genomic_DNA"/>
</dbReference>
<evidence type="ECO:0000259" key="7">
    <source>
        <dbReference type="PROSITE" id="PS50011"/>
    </source>
</evidence>
<sequence>MKIGRYEVRGLLGRGGMGAVYKVAQPLTGRIAALKLLRPADVLEDLMGMDALAAAFEKEARMMAALDHPNIASVWDCDTAVVGGERRPFFVMEYYCLNLGMLLGESYRVEAPTRRLPLDRAVGYALQTLDALARMHHAGIVHRDVKPFNIMVTGRDEVKLIDFGLSRLRGETAPVQERPRGVKVGSPYYAPPEQERDPDGVDGRADLFPVGIMLYRMLTGVLPNDDTLLAREAARSGNGGQRIPPASRYSDDLDGAWDEFFHTATAEHAQDRFADAHTMAAELRRLRDRWRGRVRSVCNLLDDETGPVRAPEDAGGAPRVVRREPCKVGVHEARSRFGLDALWRPVFPGGAASLPLLEDNGDGTVRDEASGCMWVRGSSEYPLTWQEAHEYVALLNETGFAGYADWRLPTVEELTTVLREPPMLGDYCAAPVFGDTGTHGAHDVLWTCDRKSYMAAWFVSASMGFVGWQDFTCRFGVRAVRSVQRRA</sequence>
<keyword evidence="9" id="KW-1185">Reference proteome</keyword>
<evidence type="ECO:0000256" key="1">
    <source>
        <dbReference type="ARBA" id="ARBA00022679"/>
    </source>
</evidence>
<dbReference type="GO" id="GO:0004674">
    <property type="term" value="F:protein serine/threonine kinase activity"/>
    <property type="evidence" value="ECO:0007669"/>
    <property type="project" value="UniProtKB-KW"/>
</dbReference>
<dbReference type="PROSITE" id="PS00108">
    <property type="entry name" value="PROTEIN_KINASE_ST"/>
    <property type="match status" value="1"/>
</dbReference>
<feature type="binding site" evidence="5">
    <location>
        <position position="35"/>
    </location>
    <ligand>
        <name>ATP</name>
        <dbReference type="ChEBI" id="CHEBI:30616"/>
    </ligand>
</feature>
<evidence type="ECO:0000256" key="3">
    <source>
        <dbReference type="ARBA" id="ARBA00022777"/>
    </source>
</evidence>
<feature type="domain" description="Protein kinase" evidence="7">
    <location>
        <begin position="6"/>
        <end position="286"/>
    </location>
</feature>
<gene>
    <name evidence="8" type="ORF">DSM19430T_25930</name>
</gene>
<dbReference type="InterPro" id="IPR000719">
    <property type="entry name" value="Prot_kinase_dom"/>
</dbReference>
<evidence type="ECO:0000313" key="8">
    <source>
        <dbReference type="EMBL" id="GFM37909.1"/>
    </source>
</evidence>
<keyword evidence="3 8" id="KW-0418">Kinase</keyword>
<keyword evidence="1" id="KW-0808">Transferase</keyword>
<dbReference type="RefSeq" id="WP_174410526.1">
    <property type="nucleotide sequence ID" value="NZ_BLVP01000010.1"/>
</dbReference>
<dbReference type="Pfam" id="PF00069">
    <property type="entry name" value="Pkinase"/>
    <property type="match status" value="1"/>
</dbReference>
<dbReference type="InterPro" id="IPR017441">
    <property type="entry name" value="Protein_kinase_ATP_BS"/>
</dbReference>
<name>A0A7J0BW19_9BACT</name>
<feature type="compositionally biased region" description="Basic and acidic residues" evidence="6">
    <location>
        <begin position="193"/>
        <end position="202"/>
    </location>
</feature>
<dbReference type="PROSITE" id="PS00107">
    <property type="entry name" value="PROTEIN_KINASE_ATP"/>
    <property type="match status" value="1"/>
</dbReference>
<accession>A0A7J0BW19</accession>
<dbReference type="InterPro" id="IPR011460">
    <property type="entry name" value="Lcl_C"/>
</dbReference>